<keyword evidence="1" id="KW-0472">Membrane</keyword>
<protein>
    <submittedName>
        <fullName evidence="2">Uncharacterized protein</fullName>
    </submittedName>
</protein>
<keyword evidence="3" id="KW-1185">Reference proteome</keyword>
<comment type="caution">
    <text evidence="2">The sequence shown here is derived from an EMBL/GenBank/DDBJ whole genome shotgun (WGS) entry which is preliminary data.</text>
</comment>
<keyword evidence="1" id="KW-1133">Transmembrane helix</keyword>
<proteinExistence type="predicted"/>
<keyword evidence="1" id="KW-0812">Transmembrane</keyword>
<dbReference type="Proteomes" id="UP000678281">
    <property type="component" value="Unassembled WGS sequence"/>
</dbReference>
<name>A0A942EEI5_9HYPH</name>
<dbReference type="EMBL" id="JAGXTP010000001">
    <property type="protein sequence ID" value="MBS3848296.1"/>
    <property type="molecule type" value="Genomic_DNA"/>
</dbReference>
<evidence type="ECO:0000313" key="2">
    <source>
        <dbReference type="EMBL" id="MBS3848296.1"/>
    </source>
</evidence>
<gene>
    <name evidence="2" type="ORF">KD146_06255</name>
</gene>
<dbReference type="RefSeq" id="WP_212659219.1">
    <property type="nucleotide sequence ID" value="NZ_JAGXTP010000001.1"/>
</dbReference>
<sequence>MTVPGHLKGVDTCARGTRRMMVAVALVLIGVLLAANAHLVYVAFSSQPDCITHLQDAGENGTYRAAKSAC</sequence>
<organism evidence="2 3">
    <name type="scientific">Devosia litorisediminis</name>
    <dbReference type="NCBI Taxonomy" id="2829817"/>
    <lineage>
        <taxon>Bacteria</taxon>
        <taxon>Pseudomonadati</taxon>
        <taxon>Pseudomonadota</taxon>
        <taxon>Alphaproteobacteria</taxon>
        <taxon>Hyphomicrobiales</taxon>
        <taxon>Devosiaceae</taxon>
        <taxon>Devosia</taxon>
    </lineage>
</organism>
<accession>A0A942EEI5</accession>
<dbReference type="AlphaFoldDB" id="A0A942EEI5"/>
<evidence type="ECO:0000256" key="1">
    <source>
        <dbReference type="SAM" id="Phobius"/>
    </source>
</evidence>
<feature type="transmembrane region" description="Helical" evidence="1">
    <location>
        <begin position="21"/>
        <end position="44"/>
    </location>
</feature>
<reference evidence="2" key="1">
    <citation type="submission" date="2021-04" db="EMBL/GenBank/DDBJ databases">
        <title>Devosia litorisediminis sp. nov., isolated from a sand dune.</title>
        <authorList>
            <person name="Park S."/>
            <person name="Yoon J.-H."/>
        </authorList>
    </citation>
    <scope>NUCLEOTIDE SEQUENCE</scope>
    <source>
        <strain evidence="2">BSSL-BM10</strain>
    </source>
</reference>
<evidence type="ECO:0000313" key="3">
    <source>
        <dbReference type="Proteomes" id="UP000678281"/>
    </source>
</evidence>